<comment type="caution">
    <text evidence="1">The sequence shown here is derived from an EMBL/GenBank/DDBJ whole genome shotgun (WGS) entry which is preliminary data.</text>
</comment>
<evidence type="ECO:0000313" key="1">
    <source>
        <dbReference type="EMBL" id="PZP26704.1"/>
    </source>
</evidence>
<dbReference type="Proteomes" id="UP000249198">
    <property type="component" value="Unassembled WGS sequence"/>
</dbReference>
<name>A0A2W5DAE7_9PSED</name>
<sequence length="81" mass="9174">MQNAVAIQLDMPKPVAEALLASLRAELRRAINEHWYEDRYRTVPDEVRTRRILDDFPALAGHKRTIGALQAALVAPRKAVQ</sequence>
<gene>
    <name evidence="1" type="ORF">DI599_00665</name>
</gene>
<dbReference type="AlphaFoldDB" id="A0A2W5DAE7"/>
<evidence type="ECO:0000313" key="2">
    <source>
        <dbReference type="Proteomes" id="UP000249198"/>
    </source>
</evidence>
<organism evidence="1 2">
    <name type="scientific">Pseudomonas kuykendallii</name>
    <dbReference type="NCBI Taxonomy" id="1007099"/>
    <lineage>
        <taxon>Bacteria</taxon>
        <taxon>Pseudomonadati</taxon>
        <taxon>Pseudomonadota</taxon>
        <taxon>Gammaproteobacteria</taxon>
        <taxon>Pseudomonadales</taxon>
        <taxon>Pseudomonadaceae</taxon>
        <taxon>Pseudomonas</taxon>
    </lineage>
</organism>
<proteinExistence type="predicted"/>
<dbReference type="EMBL" id="QFOH01000001">
    <property type="protein sequence ID" value="PZP26704.1"/>
    <property type="molecule type" value="Genomic_DNA"/>
</dbReference>
<reference evidence="1 2" key="1">
    <citation type="submission" date="2017-08" db="EMBL/GenBank/DDBJ databases">
        <title>Infants hospitalized years apart are colonized by the same room-sourced microbial strains.</title>
        <authorList>
            <person name="Brooks B."/>
            <person name="Olm M.R."/>
            <person name="Firek B.A."/>
            <person name="Baker R."/>
            <person name="Thomas B.C."/>
            <person name="Morowitz M.J."/>
            <person name="Banfield J.F."/>
        </authorList>
    </citation>
    <scope>NUCLEOTIDE SEQUENCE [LARGE SCALE GENOMIC DNA]</scope>
    <source>
        <strain evidence="1">S2_009_000_R2_77</strain>
    </source>
</reference>
<dbReference type="RefSeq" id="WP_273228718.1">
    <property type="nucleotide sequence ID" value="NZ_QFOH01000001.1"/>
</dbReference>
<protein>
    <submittedName>
        <fullName evidence="1">Uncharacterized protein</fullName>
    </submittedName>
</protein>
<accession>A0A2W5DAE7</accession>